<dbReference type="EC" id="5.4.99.-" evidence="4"/>
<evidence type="ECO:0000259" key="6">
    <source>
        <dbReference type="Pfam" id="PF00849"/>
    </source>
</evidence>
<dbReference type="Gene3D" id="3.30.2350.10">
    <property type="entry name" value="Pseudouridine synthase"/>
    <property type="match status" value="1"/>
</dbReference>
<comment type="similarity">
    <text evidence="2 4">Belongs to the pseudouridine synthase RluA family.</text>
</comment>
<dbReference type="PANTHER" id="PTHR21600">
    <property type="entry name" value="MITOCHONDRIAL RNA PSEUDOURIDINE SYNTHASE"/>
    <property type="match status" value="1"/>
</dbReference>
<reference evidence="7 8" key="1">
    <citation type="submission" date="2020-10" db="EMBL/GenBank/DDBJ databases">
        <title>Sequencing the genomes of 1000 actinobacteria strains.</title>
        <authorList>
            <person name="Klenk H.-P."/>
        </authorList>
    </citation>
    <scope>NUCLEOTIDE SEQUENCE [LARGE SCALE GENOMIC DNA]</scope>
    <source>
        <strain evidence="7 8">DSM 15666</strain>
    </source>
</reference>
<dbReference type="EMBL" id="JADBED010000001">
    <property type="protein sequence ID" value="MBE1524220.1"/>
    <property type="molecule type" value="Genomic_DNA"/>
</dbReference>
<dbReference type="GO" id="GO:0160140">
    <property type="term" value="F:23S rRNA pseudouridine(1911/1915/1917) synthase activity"/>
    <property type="evidence" value="ECO:0007669"/>
    <property type="project" value="UniProtKB-EC"/>
</dbReference>
<dbReference type="InterPro" id="IPR006224">
    <property type="entry name" value="PsdUridine_synth_RluA-like_CS"/>
</dbReference>
<dbReference type="Proteomes" id="UP000643525">
    <property type="component" value="Unassembled WGS sequence"/>
</dbReference>
<dbReference type="NCBIfam" id="TIGR00005">
    <property type="entry name" value="rluA_subfam"/>
    <property type="match status" value="1"/>
</dbReference>
<dbReference type="Pfam" id="PF00849">
    <property type="entry name" value="PseudoU_synth_2"/>
    <property type="match status" value="1"/>
</dbReference>
<evidence type="ECO:0000256" key="4">
    <source>
        <dbReference type="RuleBase" id="RU362028"/>
    </source>
</evidence>
<dbReference type="InterPro" id="IPR036986">
    <property type="entry name" value="S4_RNA-bd_sf"/>
</dbReference>
<dbReference type="Gene3D" id="3.10.290.10">
    <property type="entry name" value="RNA-binding S4 domain"/>
    <property type="match status" value="1"/>
</dbReference>
<evidence type="ECO:0000313" key="8">
    <source>
        <dbReference type="Proteomes" id="UP000643525"/>
    </source>
</evidence>
<keyword evidence="8" id="KW-1185">Reference proteome</keyword>
<dbReference type="InterPro" id="IPR020103">
    <property type="entry name" value="PsdUridine_synth_cat_dom_sf"/>
</dbReference>
<evidence type="ECO:0000256" key="3">
    <source>
        <dbReference type="ARBA" id="ARBA00023235"/>
    </source>
</evidence>
<organism evidence="7 8">
    <name type="scientific">Nesterenkonia lutea</name>
    <dbReference type="NCBI Taxonomy" id="272919"/>
    <lineage>
        <taxon>Bacteria</taxon>
        <taxon>Bacillati</taxon>
        <taxon>Actinomycetota</taxon>
        <taxon>Actinomycetes</taxon>
        <taxon>Micrococcales</taxon>
        <taxon>Micrococcaceae</taxon>
        <taxon>Nesterenkonia</taxon>
    </lineage>
</organism>
<dbReference type="PANTHER" id="PTHR21600:SF44">
    <property type="entry name" value="RIBOSOMAL LARGE SUBUNIT PSEUDOURIDINE SYNTHASE D"/>
    <property type="match status" value="1"/>
</dbReference>
<evidence type="ECO:0000256" key="1">
    <source>
        <dbReference type="ARBA" id="ARBA00000073"/>
    </source>
</evidence>
<dbReference type="SUPFAM" id="SSF55120">
    <property type="entry name" value="Pseudouridine synthase"/>
    <property type="match status" value="1"/>
</dbReference>
<gene>
    <name evidence="7" type="ORF">H4W27_001338</name>
</gene>
<evidence type="ECO:0000256" key="5">
    <source>
        <dbReference type="SAM" id="MobiDB-lite"/>
    </source>
</evidence>
<protein>
    <recommendedName>
        <fullName evidence="4">Pseudouridine synthase</fullName>
        <ecNumber evidence="4">5.4.99.-</ecNumber>
    </recommendedName>
</protein>
<dbReference type="PROSITE" id="PS01129">
    <property type="entry name" value="PSI_RLU"/>
    <property type="match status" value="1"/>
</dbReference>
<proteinExistence type="inferred from homology"/>
<dbReference type="CDD" id="cd02869">
    <property type="entry name" value="PseudoU_synth_RluA_like"/>
    <property type="match status" value="1"/>
</dbReference>
<keyword evidence="3 4" id="KW-0413">Isomerase</keyword>
<dbReference type="InterPro" id="IPR050188">
    <property type="entry name" value="RluA_PseudoU_synthase"/>
</dbReference>
<comment type="function">
    <text evidence="4">Responsible for synthesis of pseudouridine from uracil.</text>
</comment>
<accession>A0ABR9JEL0</accession>
<feature type="domain" description="Pseudouridine synthase RsuA/RluA-like" evidence="6">
    <location>
        <begin position="135"/>
        <end position="288"/>
    </location>
</feature>
<evidence type="ECO:0000256" key="2">
    <source>
        <dbReference type="ARBA" id="ARBA00010876"/>
    </source>
</evidence>
<sequence>MSAQETGREIGEEMDQETRQETGREIGQETGREIRQEIDREIEVPAELDGARADAVLAAVLEASRSETTQWLQAGQVTWAQDRTQGRAAGRPVKKSDRLHGGARLAVLVPESQDPLQLRIEAVEDMTLLHQDAEIVLVDKPVGVAAHPSPGWTGPTVIGGLLAAGVEISTSGAQERRGIVHRLDVGTSGVMVVAKTERAYTALKDAFRQRSTKKSYHALVQGLPDPVDGTVDAPIGRHPGHDWRFAVLEGGRESRTHYKLLEAYGRASLMDVTLETGRTHQIRVHFSALGHPCAGDLTYGADPELAAELGLTRQWLHAVELGFHHPGTGEWVSHRSDYPADLAQALTLLENG</sequence>
<dbReference type="InterPro" id="IPR006145">
    <property type="entry name" value="PsdUridine_synth_RsuA/RluA"/>
</dbReference>
<dbReference type="InterPro" id="IPR006225">
    <property type="entry name" value="PsdUridine_synth_RluC/D"/>
</dbReference>
<evidence type="ECO:0000313" key="7">
    <source>
        <dbReference type="EMBL" id="MBE1524220.1"/>
    </source>
</evidence>
<comment type="caution">
    <text evidence="7">The sequence shown here is derived from an EMBL/GenBank/DDBJ whole genome shotgun (WGS) entry which is preliminary data.</text>
</comment>
<comment type="catalytic activity">
    <reaction evidence="1 4">
        <text>a uridine in RNA = a pseudouridine in RNA</text>
        <dbReference type="Rhea" id="RHEA:48348"/>
        <dbReference type="Rhea" id="RHEA-COMP:12068"/>
        <dbReference type="Rhea" id="RHEA-COMP:12069"/>
        <dbReference type="ChEBI" id="CHEBI:65314"/>
        <dbReference type="ChEBI" id="CHEBI:65315"/>
    </reaction>
</comment>
<name>A0ABR9JEL0_9MICC</name>
<feature type="region of interest" description="Disordered" evidence="5">
    <location>
        <begin position="1"/>
        <end position="34"/>
    </location>
</feature>